<gene>
    <name evidence="3" type="ORF">DFQ10_101896</name>
</gene>
<reference evidence="3 4" key="1">
    <citation type="submission" date="2018-07" db="EMBL/GenBank/DDBJ databases">
        <title>Genomic Encyclopedia of Type Strains, Phase III (KMG-III): the genomes of soil and plant-associated and newly described type strains.</title>
        <authorList>
            <person name="Whitman W."/>
        </authorList>
    </citation>
    <scope>NUCLEOTIDE SEQUENCE [LARGE SCALE GENOMIC DNA]</scope>
    <source>
        <strain evidence="3 4">CECT 7946</strain>
    </source>
</reference>
<comment type="caution">
    <text evidence="3">The sequence shown here is derived from an EMBL/GenBank/DDBJ whole genome shotgun (WGS) entry which is preliminary data.</text>
</comment>
<dbReference type="RefSeq" id="WP_394347238.1">
    <property type="nucleotide sequence ID" value="NZ_QRDV01000001.1"/>
</dbReference>
<dbReference type="Pfam" id="PF17116">
    <property type="entry name" value="T9SS_plug_1st"/>
    <property type="match status" value="1"/>
</dbReference>
<feature type="chain" id="PRO_5017621494" evidence="1">
    <location>
        <begin position="25"/>
        <end position="418"/>
    </location>
</feature>
<dbReference type="InterPro" id="IPR014756">
    <property type="entry name" value="Ig_E-set"/>
</dbReference>
<accession>A0A3D9HCA8</accession>
<dbReference type="InterPro" id="IPR013783">
    <property type="entry name" value="Ig-like_fold"/>
</dbReference>
<evidence type="ECO:0000313" key="4">
    <source>
        <dbReference type="Proteomes" id="UP000256980"/>
    </source>
</evidence>
<evidence type="ECO:0000259" key="2">
    <source>
        <dbReference type="Pfam" id="PF17116"/>
    </source>
</evidence>
<name>A0A3D9HCA8_9FLAO</name>
<protein>
    <submittedName>
        <fullName evidence="3">Uncharacterized protein DUF5103</fullName>
    </submittedName>
</protein>
<proteinExistence type="predicted"/>
<dbReference type="EMBL" id="QRDV01000001">
    <property type="protein sequence ID" value="RED47115.1"/>
    <property type="molecule type" value="Genomic_DNA"/>
</dbReference>
<sequence>MMDKNIFNLLLLVLLPLISASQVAEEVVPPDFIKTITFKSNTTQGQLPILKLGESLLLEFDALTGNEEDFYYVIEHFNFDWTPSNLVKSEYLKGLDNQRILTYDNSFNTYQIYSHYNLSIPNAQTRALLKSGNYMISIYDDYDELMFSRKFMIYEDLANVGVKVKRSRDVKAIAEKQSVDLVITTNGMNLNNPLETIKALIIQNNNLNTAISNLKPQYTLGNELIYRYDTESAFWGGNEYIFFENKDIRAANIGVQFIDLQELYHNYLYTNISRKNRPYTYNPDINGNFLVTVVDRDNPDIEADYAMIHFSLQHNELIDQDVHVYGNFNAFAIEPLTKMKYNPESNRYEAVIELKQGFYNYKFVAVDKKTGELDEGAISGNFWETENNYKVLVYYKDLGSRYDRLIGFGEATSLDISN</sequence>
<organism evidence="3 4">
    <name type="scientific">Winogradskyella eximia</name>
    <dbReference type="NCBI Taxonomy" id="262006"/>
    <lineage>
        <taxon>Bacteria</taxon>
        <taxon>Pseudomonadati</taxon>
        <taxon>Bacteroidota</taxon>
        <taxon>Flavobacteriia</taxon>
        <taxon>Flavobacteriales</taxon>
        <taxon>Flavobacteriaceae</taxon>
        <taxon>Winogradskyella</taxon>
    </lineage>
</organism>
<dbReference type="AlphaFoldDB" id="A0A3D9HCA8"/>
<keyword evidence="1" id="KW-0732">Signal</keyword>
<feature type="domain" description="Type 9 secretion system plug protein N-terminal" evidence="2">
    <location>
        <begin position="33"/>
        <end position="155"/>
    </location>
</feature>
<dbReference type="InterPro" id="IPR031345">
    <property type="entry name" value="T9SS_Plug_N"/>
</dbReference>
<dbReference type="Gene3D" id="2.60.40.10">
    <property type="entry name" value="Immunoglobulins"/>
    <property type="match status" value="1"/>
</dbReference>
<feature type="signal peptide" evidence="1">
    <location>
        <begin position="1"/>
        <end position="24"/>
    </location>
</feature>
<keyword evidence="4" id="KW-1185">Reference proteome</keyword>
<dbReference type="SUPFAM" id="SSF81296">
    <property type="entry name" value="E set domains"/>
    <property type="match status" value="1"/>
</dbReference>
<dbReference type="Proteomes" id="UP000256980">
    <property type="component" value="Unassembled WGS sequence"/>
</dbReference>
<evidence type="ECO:0000313" key="3">
    <source>
        <dbReference type="EMBL" id="RED47115.1"/>
    </source>
</evidence>
<evidence type="ECO:0000256" key="1">
    <source>
        <dbReference type="SAM" id="SignalP"/>
    </source>
</evidence>